<reference evidence="1" key="1">
    <citation type="journal article" date="2014" name="Int. J. Syst. Evol. Microbiol.">
        <title>Complete genome sequence of Corynebacterium casei LMG S-19264T (=DSM 44701T), isolated from a smear-ripened cheese.</title>
        <authorList>
            <consortium name="US DOE Joint Genome Institute (JGI-PGF)"/>
            <person name="Walter F."/>
            <person name="Albersmeier A."/>
            <person name="Kalinowski J."/>
            <person name="Ruckert C."/>
        </authorList>
    </citation>
    <scope>NUCLEOTIDE SEQUENCE</scope>
    <source>
        <strain evidence="1">VKM Ac-1069</strain>
    </source>
</reference>
<dbReference type="PANTHER" id="PTHR36837">
    <property type="entry name" value="POLY(3-HYDROXYALKANOATE) POLYMERASE SUBUNIT PHAC"/>
    <property type="match status" value="1"/>
</dbReference>
<keyword evidence="2" id="KW-1185">Reference proteome</keyword>
<dbReference type="AlphaFoldDB" id="A0A9W6L6I6"/>
<organism evidence="1 2">
    <name type="scientific">Pseudonocardia halophobica</name>
    <dbReference type="NCBI Taxonomy" id="29401"/>
    <lineage>
        <taxon>Bacteria</taxon>
        <taxon>Bacillati</taxon>
        <taxon>Actinomycetota</taxon>
        <taxon>Actinomycetes</taxon>
        <taxon>Pseudonocardiales</taxon>
        <taxon>Pseudonocardiaceae</taxon>
        <taxon>Pseudonocardia</taxon>
    </lineage>
</organism>
<dbReference type="EMBL" id="BSFQ01000033">
    <property type="protein sequence ID" value="GLL14566.1"/>
    <property type="molecule type" value="Genomic_DNA"/>
</dbReference>
<evidence type="ECO:0000313" key="1">
    <source>
        <dbReference type="EMBL" id="GLL14566.1"/>
    </source>
</evidence>
<proteinExistence type="predicted"/>
<reference evidence="1" key="2">
    <citation type="submission" date="2023-01" db="EMBL/GenBank/DDBJ databases">
        <authorList>
            <person name="Sun Q."/>
            <person name="Evtushenko L."/>
        </authorList>
    </citation>
    <scope>NUCLEOTIDE SEQUENCE</scope>
    <source>
        <strain evidence="1">VKM Ac-1069</strain>
    </source>
</reference>
<comment type="caution">
    <text evidence="1">The sequence shown here is derived from an EMBL/GenBank/DDBJ whole genome shotgun (WGS) entry which is preliminary data.</text>
</comment>
<dbReference type="Pfam" id="PF11339">
    <property type="entry name" value="DUF3141"/>
    <property type="match status" value="1"/>
</dbReference>
<name>A0A9W6L6I6_9PSEU</name>
<dbReference type="PANTHER" id="PTHR36837:SF2">
    <property type="entry name" value="POLY(3-HYDROXYALKANOATE) POLYMERASE SUBUNIT PHAC"/>
    <property type="match status" value="1"/>
</dbReference>
<gene>
    <name evidence="1" type="ORF">GCM10017577_57130</name>
</gene>
<accession>A0A9W6L6I6</accession>
<dbReference type="Proteomes" id="UP001143463">
    <property type="component" value="Unassembled WGS sequence"/>
</dbReference>
<dbReference type="SUPFAM" id="SSF53474">
    <property type="entry name" value="alpha/beta-Hydrolases"/>
    <property type="match status" value="1"/>
</dbReference>
<dbReference type="InterPro" id="IPR029058">
    <property type="entry name" value="AB_hydrolase_fold"/>
</dbReference>
<dbReference type="InterPro" id="IPR024501">
    <property type="entry name" value="DUF3141"/>
</dbReference>
<dbReference type="InterPro" id="IPR051321">
    <property type="entry name" value="PHA/PHB_synthase"/>
</dbReference>
<sequence>MTSALSGDTGESTLERIGTEELAGTPVGGPAADHPYRFLLRYGTETAARSLAEAGKAAGAAWWSLARRPWSAPARTGLWWTTVLDRAEPRWHLPHRITLETDFAVLRDFTADEDRADPVVPTLVLPPQAGHSSTVVDFAPGQSQLTALRESGLTRLYSLDWRPATPATKRVTITDYIEVIDRSIRRMGGRANLVGDCQGGWLATIYATLHPERVHTLTLAGAPIDFHAGDSVIAASTQALAGRFGLAPYRALVAANGGTMAGAAVLANFVMIQPQAEIGRQLRLLADVDNPAHVQRYRVFEDWFKHTQDIPGAFYLWLVENLFWRNRLVRGELEVDGRPARLDAISCPLFLLAGATDHITPPPQLFAIADHVSTPAESITKRVAAGGHLGLFTGRNALHRDWPALMAEVRALSTSGISGVA</sequence>
<protein>
    <recommendedName>
        <fullName evidence="3">Polyhydroxyalkanoate synthase</fullName>
    </recommendedName>
</protein>
<dbReference type="Gene3D" id="3.40.50.1820">
    <property type="entry name" value="alpha/beta hydrolase"/>
    <property type="match status" value="1"/>
</dbReference>
<dbReference type="RefSeq" id="WP_051737969.1">
    <property type="nucleotide sequence ID" value="NZ_BAAAUZ010000033.1"/>
</dbReference>
<evidence type="ECO:0000313" key="2">
    <source>
        <dbReference type="Proteomes" id="UP001143463"/>
    </source>
</evidence>
<evidence type="ECO:0008006" key="3">
    <source>
        <dbReference type="Google" id="ProtNLM"/>
    </source>
</evidence>